<gene>
    <name evidence="2" type="ORF">ACFPP7_19805</name>
</gene>
<keyword evidence="3" id="KW-1185">Reference proteome</keyword>
<feature type="compositionally biased region" description="Gly residues" evidence="1">
    <location>
        <begin position="114"/>
        <end position="124"/>
    </location>
</feature>
<accession>A0ABW0QEB1</accession>
<dbReference type="EMBL" id="JBHSMX010000063">
    <property type="protein sequence ID" value="MFC5523138.1"/>
    <property type="molecule type" value="Genomic_DNA"/>
</dbReference>
<dbReference type="Proteomes" id="UP001596084">
    <property type="component" value="Unassembled WGS sequence"/>
</dbReference>
<evidence type="ECO:0000256" key="1">
    <source>
        <dbReference type="SAM" id="MobiDB-lite"/>
    </source>
</evidence>
<sequence length="124" mass="13104">MSHSTLVNTQLNTPLRTLALTVEEAGRGEFRWRILESHGNPQVFEPVSCSDTSFSAYDTALATGYGELQRLIGPDLQYGPRQDADSDAALIRLAAAQAPKAPAASPSADHRPVNGGGIKPGMSA</sequence>
<reference evidence="3" key="1">
    <citation type="journal article" date="2019" name="Int. J. Syst. Evol. Microbiol.">
        <title>The Global Catalogue of Microorganisms (GCM) 10K type strain sequencing project: providing services to taxonomists for standard genome sequencing and annotation.</title>
        <authorList>
            <consortium name="The Broad Institute Genomics Platform"/>
            <consortium name="The Broad Institute Genome Sequencing Center for Infectious Disease"/>
            <person name="Wu L."/>
            <person name="Ma J."/>
        </authorList>
    </citation>
    <scope>NUCLEOTIDE SEQUENCE [LARGE SCALE GENOMIC DNA]</scope>
    <source>
        <strain evidence="3">CGMCC 4.7277</strain>
    </source>
</reference>
<organism evidence="2 3">
    <name type="scientific">Polaromonas jejuensis</name>
    <dbReference type="NCBI Taxonomy" id="457502"/>
    <lineage>
        <taxon>Bacteria</taxon>
        <taxon>Pseudomonadati</taxon>
        <taxon>Pseudomonadota</taxon>
        <taxon>Betaproteobacteria</taxon>
        <taxon>Burkholderiales</taxon>
        <taxon>Comamonadaceae</taxon>
        <taxon>Polaromonas</taxon>
    </lineage>
</organism>
<protein>
    <submittedName>
        <fullName evidence="2">Uncharacterized protein</fullName>
    </submittedName>
</protein>
<comment type="caution">
    <text evidence="2">The sequence shown here is derived from an EMBL/GenBank/DDBJ whole genome shotgun (WGS) entry which is preliminary data.</text>
</comment>
<evidence type="ECO:0000313" key="3">
    <source>
        <dbReference type="Proteomes" id="UP001596084"/>
    </source>
</evidence>
<name>A0ABW0QEB1_9BURK</name>
<feature type="region of interest" description="Disordered" evidence="1">
    <location>
        <begin position="99"/>
        <end position="124"/>
    </location>
</feature>
<evidence type="ECO:0000313" key="2">
    <source>
        <dbReference type="EMBL" id="MFC5523138.1"/>
    </source>
</evidence>
<dbReference type="RefSeq" id="WP_174548549.1">
    <property type="nucleotide sequence ID" value="NZ_JBHSMX010000063.1"/>
</dbReference>
<proteinExistence type="predicted"/>